<keyword evidence="1" id="KW-0677">Repeat</keyword>
<dbReference type="STRING" id="1454004.AW11_03145"/>
<sequence length="270" mass="30307">MRRAVLGLIALLSVSACSSGLFSSSPATTTQKAAEEEPDSRRPTPPRDKRTRAKLHTELGSLYLQKQNYSVALEELTMAIVVDPDYAPAHGARGLVLYNIREMALADRDFQQALNLDPNDPELNNNYGWFLCQVGREREAMPYLQRAMKNALYETPDRAYLNAGACQVKLGDLDAAEGFVQHSLLIRPNNAQALLQLAEINYRRGQLELASQQLSDLLRKAEPNAEALWLVVRVERKRGDRLAEARYSAQLKRKFPLSPEAQELLKGNFE</sequence>
<comment type="caution">
    <text evidence="6">The sequence shown here is derived from an EMBL/GenBank/DDBJ whole genome shotgun (WGS) entry which is preliminary data.</text>
</comment>
<protein>
    <submittedName>
        <fullName evidence="6">Lipoprotein NlpI</fullName>
    </submittedName>
</protein>
<dbReference type="EMBL" id="JEMY01000044">
    <property type="protein sequence ID" value="EXI86366.1"/>
    <property type="molecule type" value="Genomic_DNA"/>
</dbReference>
<dbReference type="Proteomes" id="UP000022141">
    <property type="component" value="Unassembled WGS sequence"/>
</dbReference>
<gene>
    <name evidence="6" type="ORF">AW11_03145</name>
</gene>
<keyword evidence="7" id="KW-1185">Reference proteome</keyword>
<dbReference type="InterPro" id="IPR050498">
    <property type="entry name" value="Ycf3"/>
</dbReference>
<feature type="region of interest" description="Disordered" evidence="4">
    <location>
        <begin position="21"/>
        <end position="50"/>
    </location>
</feature>
<evidence type="ECO:0000256" key="2">
    <source>
        <dbReference type="ARBA" id="ARBA00022803"/>
    </source>
</evidence>
<evidence type="ECO:0000256" key="1">
    <source>
        <dbReference type="ARBA" id="ARBA00022737"/>
    </source>
</evidence>
<dbReference type="SMART" id="SM00028">
    <property type="entry name" value="TPR"/>
    <property type="match status" value="4"/>
</dbReference>
<evidence type="ECO:0000313" key="7">
    <source>
        <dbReference type="Proteomes" id="UP000022141"/>
    </source>
</evidence>
<dbReference type="PROSITE" id="PS50005">
    <property type="entry name" value="TPR"/>
    <property type="match status" value="3"/>
</dbReference>
<dbReference type="Gene3D" id="1.25.40.10">
    <property type="entry name" value="Tetratricopeptide repeat domain"/>
    <property type="match status" value="1"/>
</dbReference>
<feature type="compositionally biased region" description="Polar residues" evidence="4">
    <location>
        <begin position="21"/>
        <end position="32"/>
    </location>
</feature>
<dbReference type="PATRIC" id="fig|1454004.3.peg.3244"/>
<feature type="signal peptide" evidence="5">
    <location>
        <begin position="1"/>
        <end position="18"/>
    </location>
</feature>
<accession>A0A011PFJ5</accession>
<organism evidence="6 7">
    <name type="scientific">Accumulibacter regalis</name>
    <dbReference type="NCBI Taxonomy" id="522306"/>
    <lineage>
        <taxon>Bacteria</taxon>
        <taxon>Pseudomonadati</taxon>
        <taxon>Pseudomonadota</taxon>
        <taxon>Betaproteobacteria</taxon>
        <taxon>Candidatus Accumulibacter</taxon>
    </lineage>
</organism>
<dbReference type="NCBIfam" id="TIGR02521">
    <property type="entry name" value="type_IV_pilW"/>
    <property type="match status" value="1"/>
</dbReference>
<dbReference type="AlphaFoldDB" id="A0A011PFJ5"/>
<dbReference type="eggNOG" id="COG3063">
    <property type="taxonomic scope" value="Bacteria"/>
</dbReference>
<feature type="chain" id="PRO_5001462860" evidence="5">
    <location>
        <begin position="19"/>
        <end position="270"/>
    </location>
</feature>
<keyword evidence="2 3" id="KW-0802">TPR repeat</keyword>
<reference evidence="6" key="1">
    <citation type="submission" date="2014-02" db="EMBL/GenBank/DDBJ databases">
        <title>Expanding our view of genomic diversity in Candidatus Accumulibacter clades.</title>
        <authorList>
            <person name="Skennerton C.T."/>
            <person name="Barr J.J."/>
            <person name="Slater F.R."/>
            <person name="Bond P.L."/>
            <person name="Tyson G.W."/>
        </authorList>
    </citation>
    <scope>NUCLEOTIDE SEQUENCE [LARGE SCALE GENOMIC DNA]</scope>
</reference>
<evidence type="ECO:0000256" key="4">
    <source>
        <dbReference type="SAM" id="MobiDB-lite"/>
    </source>
</evidence>
<evidence type="ECO:0000313" key="6">
    <source>
        <dbReference type="EMBL" id="EXI86366.1"/>
    </source>
</evidence>
<dbReference type="InterPro" id="IPR013360">
    <property type="entry name" value="Pilus_4_PilW"/>
</dbReference>
<feature type="repeat" description="TPR" evidence="3">
    <location>
        <begin position="87"/>
        <end position="120"/>
    </location>
</feature>
<keyword evidence="6" id="KW-0449">Lipoprotein</keyword>
<feature type="repeat" description="TPR" evidence="3">
    <location>
        <begin position="53"/>
        <end position="86"/>
    </location>
</feature>
<dbReference type="SUPFAM" id="SSF48452">
    <property type="entry name" value="TPR-like"/>
    <property type="match status" value="1"/>
</dbReference>
<name>A0A011PFJ5_ACCRE</name>
<dbReference type="PANTHER" id="PTHR44858">
    <property type="entry name" value="TETRATRICOPEPTIDE REPEAT PROTEIN 6"/>
    <property type="match status" value="1"/>
</dbReference>
<dbReference type="PROSITE" id="PS51257">
    <property type="entry name" value="PROKAR_LIPOPROTEIN"/>
    <property type="match status" value="1"/>
</dbReference>
<feature type="repeat" description="TPR" evidence="3">
    <location>
        <begin position="157"/>
        <end position="190"/>
    </location>
</feature>
<proteinExistence type="predicted"/>
<dbReference type="InterPro" id="IPR019734">
    <property type="entry name" value="TPR_rpt"/>
</dbReference>
<dbReference type="PANTHER" id="PTHR44858:SF1">
    <property type="entry name" value="UDP-N-ACETYLGLUCOSAMINE--PEPTIDE N-ACETYLGLUCOSAMINYLTRANSFERASE SPINDLY-RELATED"/>
    <property type="match status" value="1"/>
</dbReference>
<keyword evidence="5" id="KW-0732">Signal</keyword>
<evidence type="ECO:0000256" key="5">
    <source>
        <dbReference type="SAM" id="SignalP"/>
    </source>
</evidence>
<feature type="compositionally biased region" description="Basic and acidic residues" evidence="4">
    <location>
        <begin position="33"/>
        <end position="48"/>
    </location>
</feature>
<evidence type="ECO:0000256" key="3">
    <source>
        <dbReference type="PROSITE-ProRule" id="PRU00339"/>
    </source>
</evidence>
<dbReference type="Pfam" id="PF13429">
    <property type="entry name" value="TPR_15"/>
    <property type="match status" value="1"/>
</dbReference>
<dbReference type="InterPro" id="IPR011990">
    <property type="entry name" value="TPR-like_helical_dom_sf"/>
</dbReference>